<feature type="compositionally biased region" description="Basic and acidic residues" evidence="1">
    <location>
        <begin position="149"/>
        <end position="164"/>
    </location>
</feature>
<name>A0AAV7IYB1_COTGL</name>
<dbReference type="AlphaFoldDB" id="A0AAV7IYB1"/>
<feature type="region of interest" description="Disordered" evidence="1">
    <location>
        <begin position="149"/>
        <end position="170"/>
    </location>
</feature>
<evidence type="ECO:0000313" key="3">
    <source>
        <dbReference type="Proteomes" id="UP000826195"/>
    </source>
</evidence>
<feature type="compositionally biased region" description="Polar residues" evidence="1">
    <location>
        <begin position="1"/>
        <end position="18"/>
    </location>
</feature>
<dbReference type="EMBL" id="JAHXZJ010000002">
    <property type="protein sequence ID" value="KAH0563703.1"/>
    <property type="molecule type" value="Genomic_DNA"/>
</dbReference>
<protein>
    <submittedName>
        <fullName evidence="2">Uncharacterized protein</fullName>
    </submittedName>
</protein>
<feature type="region of interest" description="Disordered" evidence="1">
    <location>
        <begin position="1"/>
        <end position="92"/>
    </location>
</feature>
<accession>A0AAV7IYB1</accession>
<dbReference type="Proteomes" id="UP000826195">
    <property type="component" value="Unassembled WGS sequence"/>
</dbReference>
<evidence type="ECO:0000313" key="2">
    <source>
        <dbReference type="EMBL" id="KAH0563703.1"/>
    </source>
</evidence>
<comment type="caution">
    <text evidence="2">The sequence shown here is derived from an EMBL/GenBank/DDBJ whole genome shotgun (WGS) entry which is preliminary data.</text>
</comment>
<organism evidence="2 3">
    <name type="scientific">Cotesia glomerata</name>
    <name type="common">Lepidopteran parasitic wasp</name>
    <name type="synonym">Apanteles glomeratus</name>
    <dbReference type="NCBI Taxonomy" id="32391"/>
    <lineage>
        <taxon>Eukaryota</taxon>
        <taxon>Metazoa</taxon>
        <taxon>Ecdysozoa</taxon>
        <taxon>Arthropoda</taxon>
        <taxon>Hexapoda</taxon>
        <taxon>Insecta</taxon>
        <taxon>Pterygota</taxon>
        <taxon>Neoptera</taxon>
        <taxon>Endopterygota</taxon>
        <taxon>Hymenoptera</taxon>
        <taxon>Apocrita</taxon>
        <taxon>Ichneumonoidea</taxon>
        <taxon>Braconidae</taxon>
        <taxon>Microgastrinae</taxon>
        <taxon>Cotesia</taxon>
    </lineage>
</organism>
<keyword evidence="3" id="KW-1185">Reference proteome</keyword>
<evidence type="ECO:0000256" key="1">
    <source>
        <dbReference type="SAM" id="MobiDB-lite"/>
    </source>
</evidence>
<feature type="compositionally biased region" description="Basic and acidic residues" evidence="1">
    <location>
        <begin position="34"/>
        <end position="49"/>
    </location>
</feature>
<reference evidence="2 3" key="1">
    <citation type="journal article" date="2021" name="J. Hered.">
        <title>A chromosome-level genome assembly of the parasitoid wasp, Cotesia glomerata (Hymenoptera: Braconidae).</title>
        <authorList>
            <person name="Pinto B.J."/>
            <person name="Weis J.J."/>
            <person name="Gamble T."/>
            <person name="Ode P.J."/>
            <person name="Paul R."/>
            <person name="Zaspel J.M."/>
        </authorList>
    </citation>
    <scope>NUCLEOTIDE SEQUENCE [LARGE SCALE GENOMIC DNA]</scope>
    <source>
        <strain evidence="2">CgM1</strain>
    </source>
</reference>
<gene>
    <name evidence="2" type="ORF">KQX54_004852</name>
</gene>
<proteinExistence type="predicted"/>
<sequence>MKEFNSSIVKKSSKTAKQNCDDSRTESEVDTDEETSKKGNSDDKSKNLFDEYEQDDLTGVKDKKFKSVVPSDKPAAHKVSNNNDADKTQSDAMKDLIKDDDLYGKDWADEKVRIKLKIYFALQLATSKGWKTRKGVPHTRSDIERAMSQRVGELKRSHELEKKNNKNPTG</sequence>